<dbReference type="EMBL" id="CP002917">
    <property type="protein sequence ID" value="AEK36136.1"/>
    <property type="molecule type" value="Genomic_DNA"/>
</dbReference>
<protein>
    <submittedName>
        <fullName evidence="2">Putative membrane protein</fullName>
    </submittedName>
</protein>
<keyword evidence="1" id="KW-0812">Transmembrane</keyword>
<keyword evidence="1" id="KW-1133">Transmembrane helix</keyword>
<accession>G0HB11</accession>
<dbReference type="eggNOG" id="ENOG5033APH">
    <property type="taxonomic scope" value="Bacteria"/>
</dbReference>
<proteinExistence type="predicted"/>
<feature type="transmembrane region" description="Helical" evidence="1">
    <location>
        <begin position="144"/>
        <end position="163"/>
    </location>
</feature>
<dbReference type="AlphaFoldDB" id="G0HB11"/>
<dbReference type="STRING" id="858619.CVAR_0783"/>
<feature type="transmembrane region" description="Helical" evidence="1">
    <location>
        <begin position="96"/>
        <end position="115"/>
    </location>
</feature>
<evidence type="ECO:0000313" key="2">
    <source>
        <dbReference type="EMBL" id="AEK36136.1"/>
    </source>
</evidence>
<reference evidence="2 3" key="1">
    <citation type="journal article" date="2011" name="BMC Genomics">
        <title>Complete genome sequence of Corynebacterium variabile DSM 44702 isolated from the surface of smear-ripened cheeses and insights into cheese ripening and flavor generation.</title>
        <authorList>
            <person name="Schroeder J."/>
            <person name="Maus I."/>
            <person name="Trost E."/>
            <person name="Tauch A."/>
        </authorList>
    </citation>
    <scope>NUCLEOTIDE SEQUENCE [LARGE SCALE GENOMIC DNA]</scope>
    <source>
        <strain evidence="3">DSM 44702 / JCM 12073 / NCIMB 30131</strain>
    </source>
</reference>
<keyword evidence="1" id="KW-0472">Membrane</keyword>
<evidence type="ECO:0000313" key="3">
    <source>
        <dbReference type="Proteomes" id="UP000006659"/>
    </source>
</evidence>
<name>G0HB11_CORVD</name>
<dbReference type="Proteomes" id="UP000006659">
    <property type="component" value="Chromosome"/>
</dbReference>
<dbReference type="KEGG" id="cva:CVAR_0783"/>
<organism evidence="2 3">
    <name type="scientific">Corynebacterium variabile (strain DSM 44702 / CIP 107183 / JCM 12073 / NCIMB 30131)</name>
    <name type="common">Corynebacterium mooreparkense</name>
    <dbReference type="NCBI Taxonomy" id="858619"/>
    <lineage>
        <taxon>Bacteria</taxon>
        <taxon>Bacillati</taxon>
        <taxon>Actinomycetota</taxon>
        <taxon>Actinomycetes</taxon>
        <taxon>Mycobacteriales</taxon>
        <taxon>Corynebacteriaceae</taxon>
        <taxon>Corynebacterium</taxon>
    </lineage>
</organism>
<gene>
    <name evidence="2" type="ordered locus">CVAR_0783</name>
</gene>
<feature type="transmembrane region" description="Helical" evidence="1">
    <location>
        <begin position="58"/>
        <end position="84"/>
    </location>
</feature>
<evidence type="ECO:0000256" key="1">
    <source>
        <dbReference type="SAM" id="Phobius"/>
    </source>
</evidence>
<dbReference type="RefSeq" id="WP_014009324.1">
    <property type="nucleotide sequence ID" value="NC_015859.1"/>
</dbReference>
<feature type="transmembrane region" description="Helical" evidence="1">
    <location>
        <begin position="15"/>
        <end position="38"/>
    </location>
</feature>
<dbReference type="HOGENOM" id="CLU_972644_0_0_11"/>
<sequence>MNGQRRDPAALRHTAVWGVLQFLSGLPAAFALAGFMAQFRTMAFRDIGGTEDWLPADIPLWAFIGSIVLAVAWVFFSASFYCHWNNTWSGRTDHTVGVGAFTLWWAGFATGLWIFTNTLWETPATVGSTDGHDWNTGTWIQYEMNLWVPALATAATVVCHLLWRRHPFADRSARFVDYLLASSPRLTGTVTKVSRIPSGDAARTAVTWTFTYEDAAGTRHEVTRREYFSAAVHPEPGAPVWVLTDPDDPDNHEALWVSLTDSTSTPDYIRQDAR</sequence>